<name>A0A1Q9C8X9_SYMMI</name>
<dbReference type="AlphaFoldDB" id="A0A1Q9C8X9"/>
<evidence type="ECO:0000256" key="3">
    <source>
        <dbReference type="ARBA" id="ARBA00022670"/>
    </source>
</evidence>
<dbReference type="Pfam" id="PF14543">
    <property type="entry name" value="TAXi_N"/>
    <property type="match status" value="1"/>
</dbReference>
<keyword evidence="12" id="KW-1185">Reference proteome</keyword>
<dbReference type="InterPro" id="IPR001461">
    <property type="entry name" value="Aspartic_peptidase_A1"/>
</dbReference>
<dbReference type="GO" id="GO:0004190">
    <property type="term" value="F:aspartic-type endopeptidase activity"/>
    <property type="evidence" value="ECO:0007669"/>
    <property type="project" value="InterPro"/>
</dbReference>
<accession>A0A1Q9C8X9</accession>
<dbReference type="Gene3D" id="2.40.70.10">
    <property type="entry name" value="Acid Proteases"/>
    <property type="match status" value="1"/>
</dbReference>
<evidence type="ECO:0000256" key="1">
    <source>
        <dbReference type="ARBA" id="ARBA00004370"/>
    </source>
</evidence>
<keyword evidence="6" id="KW-0378">Hydrolase</keyword>
<keyword evidence="7" id="KW-1133">Transmembrane helix</keyword>
<dbReference type="EMBL" id="LSRX01001491">
    <property type="protein sequence ID" value="OLP79386.1"/>
    <property type="molecule type" value="Genomic_DNA"/>
</dbReference>
<comment type="similarity">
    <text evidence="2">Belongs to the peptidase A1 family.</text>
</comment>
<dbReference type="OrthoDB" id="2747330at2759"/>
<dbReference type="PANTHER" id="PTHR13683:SF375">
    <property type="entry name" value="PEPTIDASE A1 DOMAIN-CONTAINING PROTEIN"/>
    <property type="match status" value="1"/>
</dbReference>
<evidence type="ECO:0000256" key="4">
    <source>
        <dbReference type="ARBA" id="ARBA00022692"/>
    </source>
</evidence>
<evidence type="ECO:0000313" key="11">
    <source>
        <dbReference type="EMBL" id="OLP79386.1"/>
    </source>
</evidence>
<evidence type="ECO:0000256" key="2">
    <source>
        <dbReference type="ARBA" id="ARBA00007447"/>
    </source>
</evidence>
<evidence type="ECO:0000313" key="12">
    <source>
        <dbReference type="Proteomes" id="UP000186817"/>
    </source>
</evidence>
<feature type="domain" description="Peptidase A1" evidence="10">
    <location>
        <begin position="38"/>
        <end position="192"/>
    </location>
</feature>
<sequence>MRRSLLLVWAWTCQGLYDEVHHIASARLYGNVHDYAYYFLDLSIGTPPQRVSVIVDTGSSITGFPCKSCEHCGQHIDPLFEITRSRTASWVKCNTKNCHGFCSSDQKHCTYRQSFTEGSSFHGWWFQDLVRLGDLMQHNPPLKALVGCHQEETRLFYTQKANGIMGIRYPKSGPPTLLQQLLRDREHINEDK</sequence>
<organism evidence="11 12">
    <name type="scientific">Symbiodinium microadriaticum</name>
    <name type="common">Dinoflagellate</name>
    <name type="synonym">Zooxanthella microadriatica</name>
    <dbReference type="NCBI Taxonomy" id="2951"/>
    <lineage>
        <taxon>Eukaryota</taxon>
        <taxon>Sar</taxon>
        <taxon>Alveolata</taxon>
        <taxon>Dinophyceae</taxon>
        <taxon>Suessiales</taxon>
        <taxon>Symbiodiniaceae</taxon>
        <taxon>Symbiodinium</taxon>
    </lineage>
</organism>
<dbReference type="SUPFAM" id="SSF50630">
    <property type="entry name" value="Acid proteases"/>
    <property type="match status" value="1"/>
</dbReference>
<evidence type="ECO:0000259" key="10">
    <source>
        <dbReference type="PROSITE" id="PS51767"/>
    </source>
</evidence>
<reference evidence="11 12" key="1">
    <citation type="submission" date="2016-02" db="EMBL/GenBank/DDBJ databases">
        <title>Genome analysis of coral dinoflagellate symbionts highlights evolutionary adaptations to a symbiotic lifestyle.</title>
        <authorList>
            <person name="Aranda M."/>
            <person name="Li Y."/>
            <person name="Liew Y.J."/>
            <person name="Baumgarten S."/>
            <person name="Simakov O."/>
            <person name="Wilson M."/>
            <person name="Piel J."/>
            <person name="Ashoor H."/>
            <person name="Bougouffa S."/>
            <person name="Bajic V.B."/>
            <person name="Ryu T."/>
            <person name="Ravasi T."/>
            <person name="Bayer T."/>
            <person name="Micklem G."/>
            <person name="Kim H."/>
            <person name="Bhak J."/>
            <person name="Lajeunesse T.C."/>
            <person name="Voolstra C.R."/>
        </authorList>
    </citation>
    <scope>NUCLEOTIDE SEQUENCE [LARGE SCALE GENOMIC DNA]</scope>
    <source>
        <strain evidence="11 12">CCMP2467</strain>
    </source>
</reference>
<dbReference type="GO" id="GO:0016020">
    <property type="term" value="C:membrane"/>
    <property type="evidence" value="ECO:0007669"/>
    <property type="project" value="UniProtKB-SubCell"/>
</dbReference>
<keyword evidence="8" id="KW-0472">Membrane</keyword>
<evidence type="ECO:0000256" key="9">
    <source>
        <dbReference type="SAM" id="SignalP"/>
    </source>
</evidence>
<comment type="caution">
    <text evidence="11">The sequence shown here is derived from an EMBL/GenBank/DDBJ whole genome shotgun (WGS) entry which is preliminary data.</text>
</comment>
<keyword evidence="3" id="KW-0645">Protease</keyword>
<comment type="subcellular location">
    <subcellularLocation>
        <location evidence="1">Membrane</location>
    </subcellularLocation>
</comment>
<gene>
    <name evidence="11" type="primary">CDR1</name>
    <name evidence="11" type="ORF">AK812_SmicGene40331</name>
</gene>
<dbReference type="PROSITE" id="PS51767">
    <property type="entry name" value="PEPTIDASE_A1"/>
    <property type="match status" value="1"/>
</dbReference>
<evidence type="ECO:0000256" key="8">
    <source>
        <dbReference type="ARBA" id="ARBA00023136"/>
    </source>
</evidence>
<protein>
    <submittedName>
        <fullName evidence="11">Aspartic proteinase CDR1</fullName>
    </submittedName>
</protein>
<evidence type="ECO:0000256" key="5">
    <source>
        <dbReference type="ARBA" id="ARBA00022729"/>
    </source>
</evidence>
<keyword evidence="5 9" id="KW-0732">Signal</keyword>
<feature type="chain" id="PRO_5013022893" evidence="9">
    <location>
        <begin position="16"/>
        <end position="192"/>
    </location>
</feature>
<evidence type="ECO:0000256" key="6">
    <source>
        <dbReference type="ARBA" id="ARBA00022801"/>
    </source>
</evidence>
<dbReference type="PANTHER" id="PTHR13683">
    <property type="entry name" value="ASPARTYL PROTEASES"/>
    <property type="match status" value="1"/>
</dbReference>
<dbReference type="GO" id="GO:0006508">
    <property type="term" value="P:proteolysis"/>
    <property type="evidence" value="ECO:0007669"/>
    <property type="project" value="UniProtKB-KW"/>
</dbReference>
<evidence type="ECO:0000256" key="7">
    <source>
        <dbReference type="ARBA" id="ARBA00022989"/>
    </source>
</evidence>
<dbReference type="InterPro" id="IPR032861">
    <property type="entry name" value="TAXi_N"/>
</dbReference>
<feature type="signal peptide" evidence="9">
    <location>
        <begin position="1"/>
        <end position="15"/>
    </location>
</feature>
<dbReference type="InterPro" id="IPR021109">
    <property type="entry name" value="Peptidase_aspartic_dom_sf"/>
</dbReference>
<dbReference type="InterPro" id="IPR033121">
    <property type="entry name" value="PEPTIDASE_A1"/>
</dbReference>
<keyword evidence="4" id="KW-0812">Transmembrane</keyword>
<proteinExistence type="inferred from homology"/>
<dbReference type="Proteomes" id="UP000186817">
    <property type="component" value="Unassembled WGS sequence"/>
</dbReference>